<dbReference type="STRING" id="1044.EH31_04780"/>
<dbReference type="Proteomes" id="UP000027647">
    <property type="component" value="Unassembled WGS sequence"/>
</dbReference>
<dbReference type="InterPro" id="IPR042174">
    <property type="entry name" value="RecF_2"/>
</dbReference>
<dbReference type="InterPro" id="IPR003395">
    <property type="entry name" value="RecF/RecN/SMC_N"/>
</dbReference>
<comment type="similarity">
    <text evidence="2 9 10">Belongs to the RecF family.</text>
</comment>
<dbReference type="PROSITE" id="PS00618">
    <property type="entry name" value="RECF_2"/>
    <property type="match status" value="1"/>
</dbReference>
<dbReference type="SUPFAM" id="SSF52540">
    <property type="entry name" value="P-loop containing nucleoside triphosphate hydrolases"/>
    <property type="match status" value="1"/>
</dbReference>
<evidence type="ECO:0000313" key="12">
    <source>
        <dbReference type="EMBL" id="KEO91990.1"/>
    </source>
</evidence>
<dbReference type="PANTHER" id="PTHR32182">
    <property type="entry name" value="DNA REPLICATION AND REPAIR PROTEIN RECF"/>
    <property type="match status" value="1"/>
</dbReference>
<keyword evidence="9 10" id="KW-0742">SOS response</keyword>
<dbReference type="eggNOG" id="COG1195">
    <property type="taxonomic scope" value="Bacteria"/>
</dbReference>
<evidence type="ECO:0000256" key="3">
    <source>
        <dbReference type="ARBA" id="ARBA00020170"/>
    </source>
</evidence>
<evidence type="ECO:0000256" key="8">
    <source>
        <dbReference type="ARBA" id="ARBA00023125"/>
    </source>
</evidence>
<dbReference type="NCBIfam" id="TIGR00611">
    <property type="entry name" value="recf"/>
    <property type="match status" value="1"/>
</dbReference>
<dbReference type="InterPro" id="IPR018078">
    <property type="entry name" value="DNA-binding_RecF_CS"/>
</dbReference>
<evidence type="ECO:0000256" key="7">
    <source>
        <dbReference type="ARBA" id="ARBA00022840"/>
    </source>
</evidence>
<evidence type="ECO:0000256" key="1">
    <source>
        <dbReference type="ARBA" id="ARBA00004496"/>
    </source>
</evidence>
<dbReference type="Gene3D" id="1.20.1050.90">
    <property type="entry name" value="RecF/RecN/SMC, N-terminal domain"/>
    <property type="match status" value="1"/>
</dbReference>
<evidence type="ECO:0000256" key="6">
    <source>
        <dbReference type="ARBA" id="ARBA00022741"/>
    </source>
</evidence>
<dbReference type="InterPro" id="IPR027417">
    <property type="entry name" value="P-loop_NTPase"/>
</dbReference>
<comment type="function">
    <text evidence="9 10">The RecF protein is involved in DNA metabolism; it is required for DNA replication and normal SOS inducibility. RecF binds preferentially to single-stranded, linear DNA. It also seems to bind ATP.</text>
</comment>
<dbReference type="HAMAP" id="MF_00365">
    <property type="entry name" value="RecF"/>
    <property type="match status" value="1"/>
</dbReference>
<keyword evidence="6 9" id="KW-0547">Nucleotide-binding</keyword>
<keyword evidence="7 9" id="KW-0067">ATP-binding</keyword>
<proteinExistence type="inferred from homology"/>
<gene>
    <name evidence="9" type="primary">recF</name>
    <name evidence="12" type="ORF">EH31_04780</name>
</gene>
<keyword evidence="8 9" id="KW-0238">DNA-binding</keyword>
<accession>A0A074MGN2</accession>
<comment type="subcellular location">
    <subcellularLocation>
        <location evidence="1 9 10">Cytoplasm</location>
    </subcellularLocation>
</comment>
<keyword evidence="9 10" id="KW-0227">DNA damage</keyword>
<name>A0A074MGN2_ERYLO</name>
<evidence type="ECO:0000256" key="5">
    <source>
        <dbReference type="ARBA" id="ARBA00022705"/>
    </source>
</evidence>
<dbReference type="GO" id="GO:0006260">
    <property type="term" value="P:DNA replication"/>
    <property type="evidence" value="ECO:0007669"/>
    <property type="project" value="UniProtKB-UniRule"/>
</dbReference>
<keyword evidence="9 10" id="KW-0234">DNA repair</keyword>
<protein>
    <recommendedName>
        <fullName evidence="3 9">DNA replication and repair protein RecF</fullName>
    </recommendedName>
</protein>
<dbReference type="GO" id="GO:0009432">
    <property type="term" value="P:SOS response"/>
    <property type="evidence" value="ECO:0007669"/>
    <property type="project" value="UniProtKB-UniRule"/>
</dbReference>
<comment type="caution">
    <text evidence="12">The sequence shown here is derived from an EMBL/GenBank/DDBJ whole genome shotgun (WGS) entry which is preliminary data.</text>
</comment>
<evidence type="ECO:0000256" key="10">
    <source>
        <dbReference type="RuleBase" id="RU000578"/>
    </source>
</evidence>
<dbReference type="GO" id="GO:0003697">
    <property type="term" value="F:single-stranded DNA binding"/>
    <property type="evidence" value="ECO:0007669"/>
    <property type="project" value="UniProtKB-UniRule"/>
</dbReference>
<evidence type="ECO:0000256" key="9">
    <source>
        <dbReference type="HAMAP-Rule" id="MF_00365"/>
    </source>
</evidence>
<dbReference type="Pfam" id="PF02463">
    <property type="entry name" value="SMC_N"/>
    <property type="match status" value="1"/>
</dbReference>
<dbReference type="PROSITE" id="PS00617">
    <property type="entry name" value="RECF_1"/>
    <property type="match status" value="1"/>
</dbReference>
<feature type="binding site" evidence="9">
    <location>
        <begin position="30"/>
        <end position="37"/>
    </location>
    <ligand>
        <name>ATP</name>
        <dbReference type="ChEBI" id="CHEBI:30616"/>
    </ligand>
</feature>
<dbReference type="OrthoDB" id="9803889at2"/>
<evidence type="ECO:0000256" key="2">
    <source>
        <dbReference type="ARBA" id="ARBA00008016"/>
    </source>
</evidence>
<dbReference type="PANTHER" id="PTHR32182:SF0">
    <property type="entry name" value="DNA REPLICATION AND REPAIR PROTEIN RECF"/>
    <property type="match status" value="1"/>
</dbReference>
<dbReference type="AlphaFoldDB" id="A0A074MGN2"/>
<sequence length="370" mass="40035">MALAKITLQNFRNHAASELAQTAHFNLLVGENGAGKTNVLEAISLLSPGRGLRRANLADLARKESGDAQKGAFAIGASLIEQGQTSARIGTYTEKERPTRRLVRINGADANASALSEWHAVSWLTPSMDGLFTDSAGARRRFVDRMALAIEPGHARAVNQLETALRERNRLLEDRRDARWLDAIEAQAAQHGSVVAQTRARLVARLSDELSALPAEPFARPILTYRPGGPVTPEELLAEFARARPRDRAAGRALTGPHRDELEVVMAMKDRSPGSVWGPPAASCSTGEQKAMLIAITLAHGVLAATGRPSVLLLDEVAAHLDPVRRAALFERLRAGRAQIWMTGTELAPFTEIEGEAAIWRVSDGALERL</sequence>
<dbReference type="InterPro" id="IPR001238">
    <property type="entry name" value="DNA-binding_RecF"/>
</dbReference>
<organism evidence="12 13">
    <name type="scientific">Erythrobacter longus</name>
    <dbReference type="NCBI Taxonomy" id="1044"/>
    <lineage>
        <taxon>Bacteria</taxon>
        <taxon>Pseudomonadati</taxon>
        <taxon>Pseudomonadota</taxon>
        <taxon>Alphaproteobacteria</taxon>
        <taxon>Sphingomonadales</taxon>
        <taxon>Erythrobacteraceae</taxon>
        <taxon>Erythrobacter/Porphyrobacter group</taxon>
        <taxon>Erythrobacter</taxon>
    </lineage>
</organism>
<keyword evidence="4 9" id="KW-0963">Cytoplasm</keyword>
<evidence type="ECO:0000313" key="13">
    <source>
        <dbReference type="Proteomes" id="UP000027647"/>
    </source>
</evidence>
<evidence type="ECO:0000259" key="11">
    <source>
        <dbReference type="Pfam" id="PF02463"/>
    </source>
</evidence>
<feature type="domain" description="RecF/RecN/SMC N-terminal" evidence="11">
    <location>
        <begin position="3"/>
        <end position="342"/>
    </location>
</feature>
<keyword evidence="13" id="KW-1185">Reference proteome</keyword>
<dbReference type="GO" id="GO:0000731">
    <property type="term" value="P:DNA synthesis involved in DNA repair"/>
    <property type="evidence" value="ECO:0007669"/>
    <property type="project" value="TreeGrafter"/>
</dbReference>
<dbReference type="Gene3D" id="3.40.50.300">
    <property type="entry name" value="P-loop containing nucleotide triphosphate hydrolases"/>
    <property type="match status" value="1"/>
</dbReference>
<keyword evidence="5 9" id="KW-0235">DNA replication</keyword>
<dbReference type="GO" id="GO:0006302">
    <property type="term" value="P:double-strand break repair"/>
    <property type="evidence" value="ECO:0007669"/>
    <property type="project" value="TreeGrafter"/>
</dbReference>
<dbReference type="GO" id="GO:0005524">
    <property type="term" value="F:ATP binding"/>
    <property type="evidence" value="ECO:0007669"/>
    <property type="project" value="UniProtKB-UniRule"/>
</dbReference>
<reference evidence="12 13" key="1">
    <citation type="submission" date="2014-04" db="EMBL/GenBank/DDBJ databases">
        <title>A comprehensive comparison of genomes of Erythrobacter spp. strains.</title>
        <authorList>
            <person name="Zheng Q."/>
        </authorList>
    </citation>
    <scope>NUCLEOTIDE SEQUENCE [LARGE SCALE GENOMIC DNA]</scope>
    <source>
        <strain evidence="12 13">DSM 6997</strain>
    </source>
</reference>
<dbReference type="EMBL" id="JMIW01000001">
    <property type="protein sequence ID" value="KEO91990.1"/>
    <property type="molecule type" value="Genomic_DNA"/>
</dbReference>
<dbReference type="RefSeq" id="WP_034958370.1">
    <property type="nucleotide sequence ID" value="NZ_JMIW01000001.1"/>
</dbReference>
<evidence type="ECO:0000256" key="4">
    <source>
        <dbReference type="ARBA" id="ARBA00022490"/>
    </source>
</evidence>
<dbReference type="GO" id="GO:0005737">
    <property type="term" value="C:cytoplasm"/>
    <property type="evidence" value="ECO:0007669"/>
    <property type="project" value="UniProtKB-SubCell"/>
</dbReference>